<dbReference type="OMA" id="WAEVDVI"/>
<proteinExistence type="inferred from homology"/>
<dbReference type="GO" id="GO:0005759">
    <property type="term" value="C:mitochondrial matrix"/>
    <property type="evidence" value="ECO:0007669"/>
    <property type="project" value="TreeGrafter"/>
</dbReference>
<gene>
    <name evidence="7" type="ORF">Fcan01_03824</name>
</gene>
<evidence type="ECO:0000256" key="1">
    <source>
        <dbReference type="ARBA" id="ARBA00007921"/>
    </source>
</evidence>
<evidence type="ECO:0000256" key="2">
    <source>
        <dbReference type="ARBA" id="ARBA00019149"/>
    </source>
</evidence>
<evidence type="ECO:0000313" key="8">
    <source>
        <dbReference type="Proteomes" id="UP000198287"/>
    </source>
</evidence>
<dbReference type="SUPFAM" id="SSF54814">
    <property type="entry name" value="Prokaryotic type KH domain (KH-domain type II)"/>
    <property type="match status" value="1"/>
</dbReference>
<sequence length="382" mass="43092">MPTQNLTSTSISLAQRLFKVAIVGVPNAGKSTLINSLLSTVVCPVSKRVHTTRTNQFSAYLQDNAQIVLVDTPGIVNVKEIKKFAFSKDFVFGPDRSIAAADLVAVIHDVSNNISRNKLDPRIKALLGRFPDKNSILILNKVDAVKNKNTLLDTVRILTCGIVDGKPIQMKRSHFSRVKEEKMRMTMENLLKRAKARVDELPQDQMEFDDKIKKMMTVSFSQEEIQEGLNLIGWPKFHDVFMISALTNEGVDALREYFVLNSKPASWLYAEDFLTDVKPQELTIRVVRALLLDHLPQEMPYKLDPKVEYWDRNDTGELKIIVQLLCPNERYVGRVVGTGGSIIRNLTLATQTILSDLLRVPVDLLIKPYTKQSSKDKDKPSS</sequence>
<evidence type="ECO:0000259" key="6">
    <source>
        <dbReference type="Pfam" id="PF01926"/>
    </source>
</evidence>
<comment type="caution">
    <text evidence="7">The sequence shown here is derived from an EMBL/GenBank/DDBJ whole genome shotgun (WGS) entry which is preliminary data.</text>
</comment>
<dbReference type="GO" id="GO:0043024">
    <property type="term" value="F:ribosomal small subunit binding"/>
    <property type="evidence" value="ECO:0007669"/>
    <property type="project" value="TreeGrafter"/>
</dbReference>
<keyword evidence="8" id="KW-1185">Reference proteome</keyword>
<dbReference type="GO" id="GO:0019843">
    <property type="term" value="F:rRNA binding"/>
    <property type="evidence" value="ECO:0007669"/>
    <property type="project" value="TreeGrafter"/>
</dbReference>
<evidence type="ECO:0000313" key="7">
    <source>
        <dbReference type="EMBL" id="OXA61654.1"/>
    </source>
</evidence>
<dbReference type="PANTHER" id="PTHR42698">
    <property type="entry name" value="GTPASE ERA"/>
    <property type="match status" value="1"/>
</dbReference>
<keyword evidence="4" id="KW-0342">GTP-binding</keyword>
<reference evidence="7 8" key="1">
    <citation type="submission" date="2015-12" db="EMBL/GenBank/DDBJ databases">
        <title>The genome of Folsomia candida.</title>
        <authorList>
            <person name="Faddeeva A."/>
            <person name="Derks M.F."/>
            <person name="Anvar Y."/>
            <person name="Smit S."/>
            <person name="Van Straalen N."/>
            <person name="Roelofs D."/>
        </authorList>
    </citation>
    <scope>NUCLEOTIDE SEQUENCE [LARGE SCALE GENOMIC DNA]</scope>
    <source>
        <strain evidence="7 8">VU population</strain>
        <tissue evidence="7">Whole body</tissue>
    </source>
</reference>
<dbReference type="InterPro" id="IPR006073">
    <property type="entry name" value="GTP-bd"/>
</dbReference>
<dbReference type="InterPro" id="IPR027417">
    <property type="entry name" value="P-loop_NTPase"/>
</dbReference>
<dbReference type="GO" id="GO:0000028">
    <property type="term" value="P:ribosomal small subunit assembly"/>
    <property type="evidence" value="ECO:0007669"/>
    <property type="project" value="TreeGrafter"/>
</dbReference>
<dbReference type="InterPro" id="IPR005662">
    <property type="entry name" value="GTPase_Era-like"/>
</dbReference>
<organism evidence="7 8">
    <name type="scientific">Folsomia candida</name>
    <name type="common">Springtail</name>
    <dbReference type="NCBI Taxonomy" id="158441"/>
    <lineage>
        <taxon>Eukaryota</taxon>
        <taxon>Metazoa</taxon>
        <taxon>Ecdysozoa</taxon>
        <taxon>Arthropoda</taxon>
        <taxon>Hexapoda</taxon>
        <taxon>Collembola</taxon>
        <taxon>Entomobryomorpha</taxon>
        <taxon>Isotomoidea</taxon>
        <taxon>Isotomidae</taxon>
        <taxon>Proisotominae</taxon>
        <taxon>Folsomia</taxon>
    </lineage>
</organism>
<dbReference type="NCBIfam" id="TIGR00231">
    <property type="entry name" value="small_GTP"/>
    <property type="match status" value="1"/>
</dbReference>
<dbReference type="Gene3D" id="3.30.300.20">
    <property type="match status" value="1"/>
</dbReference>
<name>A0A226EX59_FOLCA</name>
<dbReference type="STRING" id="158441.A0A226EX59"/>
<accession>A0A226EX59</accession>
<dbReference type="SUPFAM" id="SSF52540">
    <property type="entry name" value="P-loop containing nucleoside triphosphate hydrolases"/>
    <property type="match status" value="1"/>
</dbReference>
<dbReference type="EMBL" id="LNIX01000001">
    <property type="protein sequence ID" value="OXA61654.1"/>
    <property type="molecule type" value="Genomic_DNA"/>
</dbReference>
<dbReference type="InterPro" id="IPR009019">
    <property type="entry name" value="KH_sf_prok-type"/>
</dbReference>
<dbReference type="PANTHER" id="PTHR42698:SF1">
    <property type="entry name" value="GTPASE ERA, MITOCHONDRIAL"/>
    <property type="match status" value="1"/>
</dbReference>
<comment type="similarity">
    <text evidence="1">Belongs to the TRAFAC class TrmE-Era-EngA-EngB-Septin-like GTPase superfamily. Era GTPase family.</text>
</comment>
<feature type="domain" description="G" evidence="6">
    <location>
        <begin position="19"/>
        <end position="141"/>
    </location>
</feature>
<dbReference type="Pfam" id="PF01926">
    <property type="entry name" value="MMR_HSR1"/>
    <property type="match status" value="1"/>
</dbReference>
<dbReference type="Proteomes" id="UP000198287">
    <property type="component" value="Unassembled WGS sequence"/>
</dbReference>
<dbReference type="InterPro" id="IPR015946">
    <property type="entry name" value="KH_dom-like_a/b"/>
</dbReference>
<dbReference type="PRINTS" id="PR00326">
    <property type="entry name" value="GTP1OBG"/>
</dbReference>
<evidence type="ECO:0000256" key="5">
    <source>
        <dbReference type="ARBA" id="ARBA00030975"/>
    </source>
</evidence>
<dbReference type="GO" id="GO:0005525">
    <property type="term" value="F:GTP binding"/>
    <property type="evidence" value="ECO:0007669"/>
    <property type="project" value="UniProtKB-KW"/>
</dbReference>
<protein>
    <recommendedName>
        <fullName evidence="2">GTPase Era, mitochondrial</fullName>
    </recommendedName>
    <alternativeName>
        <fullName evidence="5">ERA-like protein 1</fullName>
    </alternativeName>
</protein>
<dbReference type="AlphaFoldDB" id="A0A226EX59"/>
<evidence type="ECO:0000256" key="4">
    <source>
        <dbReference type="ARBA" id="ARBA00023134"/>
    </source>
</evidence>
<dbReference type="OrthoDB" id="8954335at2759"/>
<evidence type="ECO:0000256" key="3">
    <source>
        <dbReference type="ARBA" id="ARBA00022741"/>
    </source>
</evidence>
<dbReference type="Gene3D" id="3.40.50.300">
    <property type="entry name" value="P-loop containing nucleotide triphosphate hydrolases"/>
    <property type="match status" value="1"/>
</dbReference>
<dbReference type="InterPro" id="IPR005225">
    <property type="entry name" value="Small_GTP-bd"/>
</dbReference>
<dbReference type="CDD" id="cd22534">
    <property type="entry name" value="KH-II_Era"/>
    <property type="match status" value="1"/>
</dbReference>
<dbReference type="FunFam" id="3.40.50.300:FF:002220">
    <property type="entry name" value="GTPase Era, mitochondrial"/>
    <property type="match status" value="1"/>
</dbReference>
<keyword evidence="3" id="KW-0547">Nucleotide-binding</keyword>